<evidence type="ECO:0000259" key="2">
    <source>
        <dbReference type="Pfam" id="PF15521"/>
    </source>
</evidence>
<evidence type="ECO:0000313" key="4">
    <source>
        <dbReference type="Proteomes" id="UP000295680"/>
    </source>
</evidence>
<proteinExistence type="predicted"/>
<dbReference type="InterPro" id="IPR029121">
    <property type="entry name" value="Ntox11"/>
</dbReference>
<name>A0A4R2JNK7_9PSEU</name>
<feature type="domain" description="Novel toxin 11" evidence="2">
    <location>
        <begin position="390"/>
        <end position="511"/>
    </location>
</feature>
<comment type="caution">
    <text evidence="3">The sequence shown here is derived from an EMBL/GenBank/DDBJ whole genome shotgun (WGS) entry which is preliminary data.</text>
</comment>
<evidence type="ECO:0000313" key="3">
    <source>
        <dbReference type="EMBL" id="TCO55765.1"/>
    </source>
</evidence>
<accession>A0A4R2JNK7</accession>
<protein>
    <submittedName>
        <fullName evidence="3">Putative RNase toxin 11 of polymorphic toxin system</fullName>
    </submittedName>
</protein>
<feature type="compositionally biased region" description="Basic and acidic residues" evidence="1">
    <location>
        <begin position="1"/>
        <end position="11"/>
    </location>
</feature>
<keyword evidence="4" id="KW-1185">Reference proteome</keyword>
<evidence type="ECO:0000256" key="1">
    <source>
        <dbReference type="SAM" id="MobiDB-lite"/>
    </source>
</evidence>
<dbReference type="Proteomes" id="UP000295680">
    <property type="component" value="Unassembled WGS sequence"/>
</dbReference>
<gene>
    <name evidence="3" type="ORF">EV192_107188</name>
</gene>
<reference evidence="3 4" key="1">
    <citation type="submission" date="2019-03" db="EMBL/GenBank/DDBJ databases">
        <title>Genomic Encyclopedia of Type Strains, Phase IV (KMG-IV): sequencing the most valuable type-strain genomes for metagenomic binning, comparative biology and taxonomic classification.</title>
        <authorList>
            <person name="Goeker M."/>
        </authorList>
    </citation>
    <scope>NUCLEOTIDE SEQUENCE [LARGE SCALE GENOMIC DNA]</scope>
    <source>
        <strain evidence="3 4">DSM 45934</strain>
    </source>
</reference>
<dbReference type="RefSeq" id="WP_132121833.1">
    <property type="nucleotide sequence ID" value="NZ_SLWS01000007.1"/>
</dbReference>
<dbReference type="AlphaFoldDB" id="A0A4R2JNK7"/>
<dbReference type="EMBL" id="SLWS01000007">
    <property type="protein sequence ID" value="TCO55765.1"/>
    <property type="molecule type" value="Genomic_DNA"/>
</dbReference>
<organism evidence="3 4">
    <name type="scientific">Actinocrispum wychmicini</name>
    <dbReference type="NCBI Taxonomy" id="1213861"/>
    <lineage>
        <taxon>Bacteria</taxon>
        <taxon>Bacillati</taxon>
        <taxon>Actinomycetota</taxon>
        <taxon>Actinomycetes</taxon>
        <taxon>Pseudonocardiales</taxon>
        <taxon>Pseudonocardiaceae</taxon>
        <taxon>Actinocrispum</taxon>
    </lineage>
</organism>
<sequence length="534" mass="58715">MHAQGRPEKKTPVGPSRSTVRPADAVRPFPDTLRALQRSVGNAAVTEMIRTVQRASDDEDTAEPADARAALTASLLGSPSLTQRAVRAVGRDPMVNRDVRAALTARLTKGPLFGDDDLAAIQGSAPDWLRTVGIGEYQEAVTYYDTADYKRWLAQEPGKRLLVATIAWNRDSSAGYGAESHKSPAYTLGRTLRLLKPEGLSPEQVGAFTDEHNRQIRDAFVDTLVPREPPEQAEGSEGSEATAAKVDRARDILTRVFLILQNGLKVYRDDRHVDYREGDVARALAHGGRVNIRIPQLGTGDTPFDLTNWVGLTDDGKDVDPAERREFSSHRMSIGKNKKGEPGTGRFEERGGFLTGVGNMAVHQADTRLKIPVEDSRTYGIDVTAGGWGSRDFNSDVVTPDGGHGHLFLRFQPPDAKTDGALQIGMETTAPGASSPVGYEHTWRSTEKNANPESSFHGHKQNKIGEGKLAVNQRMVLLQEFTTETSGWQDFLRYVEDYWNHLLTQASGDPASVRTRYEQLVGPREDRFQPPAEQ</sequence>
<dbReference type="Pfam" id="PF15521">
    <property type="entry name" value="Ntox11"/>
    <property type="match status" value="1"/>
</dbReference>
<feature type="region of interest" description="Disordered" evidence="1">
    <location>
        <begin position="1"/>
        <end position="28"/>
    </location>
</feature>
<dbReference type="OrthoDB" id="4319170at2"/>